<evidence type="ECO:0000313" key="4">
    <source>
        <dbReference type="Proteomes" id="UP000253606"/>
    </source>
</evidence>
<organism evidence="3 4">
    <name type="scientific">Acidisarcina polymorpha</name>
    <dbReference type="NCBI Taxonomy" id="2211140"/>
    <lineage>
        <taxon>Bacteria</taxon>
        <taxon>Pseudomonadati</taxon>
        <taxon>Acidobacteriota</taxon>
        <taxon>Terriglobia</taxon>
        <taxon>Terriglobales</taxon>
        <taxon>Acidobacteriaceae</taxon>
        <taxon>Acidisarcina</taxon>
    </lineage>
</organism>
<dbReference type="GO" id="GO:0006635">
    <property type="term" value="P:fatty acid beta-oxidation"/>
    <property type="evidence" value="ECO:0007669"/>
    <property type="project" value="TreeGrafter"/>
</dbReference>
<dbReference type="PANTHER" id="PTHR11941">
    <property type="entry name" value="ENOYL-COA HYDRATASE-RELATED"/>
    <property type="match status" value="1"/>
</dbReference>
<sequence length="260" mass="27557">MSFQNLLFDIREPLAILTLNRPKVHNALNHALFTELENAFTELAASESIRAILITGAGEKAFAAGADIQELAQLSAMGGQQLAARGQRIFDLIENCGKPVIACINGFALGGGCELALACTLRLASETARLGQPEVKLGLLPGYGGSQRLPRLIGKGAALKLLLTGESVTAAEAYRLGLVDEVLPPGELLPRAEQLALSIAANAPLALRHTLAAVHGGFDLPLRQALELEASLFGLCCATEDKAEGTRAFLEKRTAVWKNR</sequence>
<dbReference type="EMBL" id="CP030840">
    <property type="protein sequence ID" value="AXC15360.1"/>
    <property type="molecule type" value="Genomic_DNA"/>
</dbReference>
<dbReference type="FunFam" id="1.10.12.10:FF:000001">
    <property type="entry name" value="Probable enoyl-CoA hydratase, mitochondrial"/>
    <property type="match status" value="1"/>
</dbReference>
<keyword evidence="4" id="KW-1185">Reference proteome</keyword>
<keyword evidence="2" id="KW-0456">Lyase</keyword>
<gene>
    <name evidence="3" type="ORF">ACPOL_6116</name>
</gene>
<dbReference type="InterPro" id="IPR001753">
    <property type="entry name" value="Enoyl-CoA_hydra/iso"/>
</dbReference>
<dbReference type="Pfam" id="PF00378">
    <property type="entry name" value="ECH_1"/>
    <property type="match status" value="1"/>
</dbReference>
<dbReference type="GO" id="GO:0016836">
    <property type="term" value="F:hydro-lyase activity"/>
    <property type="evidence" value="ECO:0007669"/>
    <property type="project" value="UniProtKB-ARBA"/>
</dbReference>
<reference evidence="3 4" key="1">
    <citation type="journal article" date="2018" name="Front. Microbiol.">
        <title>Hydrolytic Capabilities as a Key to Environmental Success: Chitinolytic and Cellulolytic Acidobacteria From Acidic Sub-arctic Soils and Boreal Peatlands.</title>
        <authorList>
            <person name="Belova S.E."/>
            <person name="Ravin N.V."/>
            <person name="Pankratov T.A."/>
            <person name="Rakitin A.L."/>
            <person name="Ivanova A.A."/>
            <person name="Beletsky A.V."/>
            <person name="Mardanov A.V."/>
            <person name="Sinninghe Damste J.S."/>
            <person name="Dedysh S.N."/>
        </authorList>
    </citation>
    <scope>NUCLEOTIDE SEQUENCE [LARGE SCALE GENOMIC DNA]</scope>
    <source>
        <strain evidence="3 4">SBC82</strain>
    </source>
</reference>
<dbReference type="Gene3D" id="1.10.12.10">
    <property type="entry name" value="Lyase 2-enoyl-coa Hydratase, Chain A, domain 2"/>
    <property type="match status" value="1"/>
</dbReference>
<dbReference type="FunFam" id="3.90.226.10:FF:000009">
    <property type="entry name" value="Carnitinyl-CoA dehydratase"/>
    <property type="match status" value="1"/>
</dbReference>
<comment type="similarity">
    <text evidence="1">Belongs to the enoyl-CoA hydratase/isomerase family.</text>
</comment>
<dbReference type="AlphaFoldDB" id="A0A2Z5G8R8"/>
<name>A0A2Z5G8R8_9BACT</name>
<dbReference type="OrthoDB" id="9771883at2"/>
<evidence type="ECO:0000313" key="3">
    <source>
        <dbReference type="EMBL" id="AXC15360.1"/>
    </source>
</evidence>
<dbReference type="Proteomes" id="UP000253606">
    <property type="component" value="Chromosome"/>
</dbReference>
<proteinExistence type="inferred from homology"/>
<dbReference type="InterPro" id="IPR029045">
    <property type="entry name" value="ClpP/crotonase-like_dom_sf"/>
</dbReference>
<protein>
    <submittedName>
        <fullName evidence="3">Enoyl-CoA hydratase</fullName>
    </submittedName>
</protein>
<dbReference type="SUPFAM" id="SSF52096">
    <property type="entry name" value="ClpP/crotonase"/>
    <property type="match status" value="1"/>
</dbReference>
<evidence type="ECO:0000256" key="1">
    <source>
        <dbReference type="ARBA" id="ARBA00005254"/>
    </source>
</evidence>
<accession>A0A2Z5G8R8</accession>
<evidence type="ECO:0000256" key="2">
    <source>
        <dbReference type="ARBA" id="ARBA00023239"/>
    </source>
</evidence>
<dbReference type="PANTHER" id="PTHR11941:SF54">
    <property type="entry name" value="ENOYL-COA HYDRATASE, MITOCHONDRIAL"/>
    <property type="match status" value="1"/>
</dbReference>
<dbReference type="Gene3D" id="3.90.226.10">
    <property type="entry name" value="2-enoyl-CoA Hydratase, Chain A, domain 1"/>
    <property type="match status" value="1"/>
</dbReference>
<dbReference type="KEGG" id="abas:ACPOL_6116"/>
<dbReference type="InterPro" id="IPR014748">
    <property type="entry name" value="Enoyl-CoA_hydra_C"/>
</dbReference>
<dbReference type="RefSeq" id="WP_114209959.1">
    <property type="nucleotide sequence ID" value="NZ_CP030840.1"/>
</dbReference>
<dbReference type="CDD" id="cd06558">
    <property type="entry name" value="crotonase-like"/>
    <property type="match status" value="1"/>
</dbReference>